<dbReference type="EMBL" id="SMMG02000009">
    <property type="protein sequence ID" value="KAA3461856.1"/>
    <property type="molecule type" value="Genomic_DNA"/>
</dbReference>
<protein>
    <submittedName>
        <fullName evidence="1">Retrovirus-related Pol polyprotein from transposon 17.6</fullName>
    </submittedName>
</protein>
<organism evidence="1 2">
    <name type="scientific">Gossypium australe</name>
    <dbReference type="NCBI Taxonomy" id="47621"/>
    <lineage>
        <taxon>Eukaryota</taxon>
        <taxon>Viridiplantae</taxon>
        <taxon>Streptophyta</taxon>
        <taxon>Embryophyta</taxon>
        <taxon>Tracheophyta</taxon>
        <taxon>Spermatophyta</taxon>
        <taxon>Magnoliopsida</taxon>
        <taxon>eudicotyledons</taxon>
        <taxon>Gunneridae</taxon>
        <taxon>Pentapetalae</taxon>
        <taxon>rosids</taxon>
        <taxon>malvids</taxon>
        <taxon>Malvales</taxon>
        <taxon>Malvaceae</taxon>
        <taxon>Malvoideae</taxon>
        <taxon>Gossypium</taxon>
    </lineage>
</organism>
<reference evidence="1" key="1">
    <citation type="submission" date="2019-08" db="EMBL/GenBank/DDBJ databases">
        <authorList>
            <person name="Liu F."/>
        </authorList>
    </citation>
    <scope>NUCLEOTIDE SEQUENCE [LARGE SCALE GENOMIC DNA]</scope>
    <source>
        <strain evidence="1">PA1801</strain>
        <tissue evidence="1">Leaf</tissue>
    </source>
</reference>
<accession>A0A5B6UY99</accession>
<sequence length="202" mass="22893">MQKKATGWTIAEIKGINLVFCQHKIRLVEGKIPVVEAQRKLNPALTEMVKKELLKLLGVDIVSPTPCVPNKGCLTIVDTDKNELIPSRTVIGCKVCIDYRKLIDATKKKNHFCFPFIDQMLDLLACKDYYCFLDGYSGIPFGLCSAPTTFMRGMTSIFADILEDRFDLFMDKFLVNRNSFQECLCNLEKVLKIGEKTNLVLN</sequence>
<name>A0A5B6UY99_9ROSI</name>
<dbReference type="SUPFAM" id="SSF56672">
    <property type="entry name" value="DNA/RNA polymerases"/>
    <property type="match status" value="1"/>
</dbReference>
<dbReference type="AlphaFoldDB" id="A0A5B6UY99"/>
<evidence type="ECO:0000313" key="1">
    <source>
        <dbReference type="EMBL" id="KAA3461856.1"/>
    </source>
</evidence>
<dbReference type="PANTHER" id="PTHR24559">
    <property type="entry name" value="TRANSPOSON TY3-I GAG-POL POLYPROTEIN"/>
    <property type="match status" value="1"/>
</dbReference>
<gene>
    <name evidence="1" type="ORF">EPI10_028395</name>
</gene>
<comment type="caution">
    <text evidence="1">The sequence shown here is derived from an EMBL/GenBank/DDBJ whole genome shotgun (WGS) entry which is preliminary data.</text>
</comment>
<dbReference type="InterPro" id="IPR043128">
    <property type="entry name" value="Rev_trsase/Diguanyl_cyclase"/>
</dbReference>
<evidence type="ECO:0000313" key="2">
    <source>
        <dbReference type="Proteomes" id="UP000325315"/>
    </source>
</evidence>
<dbReference type="InterPro" id="IPR043502">
    <property type="entry name" value="DNA/RNA_pol_sf"/>
</dbReference>
<dbReference type="Proteomes" id="UP000325315">
    <property type="component" value="Unassembled WGS sequence"/>
</dbReference>
<proteinExistence type="predicted"/>
<dbReference type="PANTHER" id="PTHR24559:SF444">
    <property type="entry name" value="REVERSE TRANSCRIPTASE DOMAIN-CONTAINING PROTEIN"/>
    <property type="match status" value="1"/>
</dbReference>
<dbReference type="Gene3D" id="3.10.10.10">
    <property type="entry name" value="HIV Type 1 Reverse Transcriptase, subunit A, domain 1"/>
    <property type="match status" value="1"/>
</dbReference>
<dbReference type="InterPro" id="IPR053134">
    <property type="entry name" value="RNA-dir_DNA_polymerase"/>
</dbReference>
<dbReference type="OrthoDB" id="1738562at2759"/>
<keyword evidence="2" id="KW-1185">Reference proteome</keyword>
<dbReference type="Gene3D" id="3.30.70.270">
    <property type="match status" value="1"/>
</dbReference>